<accession>A0A3Q7JU34</accession>
<dbReference type="InParanoid" id="A0A3Q7JU34"/>
<dbReference type="AlphaFoldDB" id="A0A3Q7JU34"/>
<organism evidence="1">
    <name type="scientific">Solanum lycopersicum</name>
    <name type="common">Tomato</name>
    <name type="synonym">Lycopersicon esculentum</name>
    <dbReference type="NCBI Taxonomy" id="4081"/>
    <lineage>
        <taxon>Eukaryota</taxon>
        <taxon>Viridiplantae</taxon>
        <taxon>Streptophyta</taxon>
        <taxon>Embryophyta</taxon>
        <taxon>Tracheophyta</taxon>
        <taxon>Spermatophyta</taxon>
        <taxon>Magnoliopsida</taxon>
        <taxon>eudicotyledons</taxon>
        <taxon>Gunneridae</taxon>
        <taxon>Pentapetalae</taxon>
        <taxon>asterids</taxon>
        <taxon>lamiids</taxon>
        <taxon>Solanales</taxon>
        <taxon>Solanaceae</taxon>
        <taxon>Solanoideae</taxon>
        <taxon>Solaneae</taxon>
        <taxon>Solanum</taxon>
        <taxon>Solanum subgen. Lycopersicon</taxon>
    </lineage>
</organism>
<reference evidence="1" key="1">
    <citation type="journal article" date="2012" name="Nature">
        <title>The tomato genome sequence provides insights into fleshy fruit evolution.</title>
        <authorList>
            <consortium name="Tomato Genome Consortium"/>
        </authorList>
    </citation>
    <scope>NUCLEOTIDE SEQUENCE [LARGE SCALE GENOMIC DNA]</scope>
    <source>
        <strain evidence="1">cv. Heinz 1706</strain>
    </source>
</reference>
<evidence type="ECO:0000313" key="2">
    <source>
        <dbReference type="Proteomes" id="UP000004994"/>
    </source>
</evidence>
<name>A0A3Q7JU34_SOLLC</name>
<proteinExistence type="predicted"/>
<dbReference type="Gramene" id="Solyc12g017927.1.1">
    <property type="protein sequence ID" value="Solyc12g017927.1.1"/>
    <property type="gene ID" value="Solyc12g017927.1"/>
</dbReference>
<dbReference type="Proteomes" id="UP000004994">
    <property type="component" value="Chromosome 12"/>
</dbReference>
<protein>
    <submittedName>
        <fullName evidence="1">Uncharacterized protein</fullName>
    </submittedName>
</protein>
<reference evidence="1" key="2">
    <citation type="submission" date="2019-01" db="UniProtKB">
        <authorList>
            <consortium name="EnsemblPlants"/>
        </authorList>
    </citation>
    <scope>IDENTIFICATION</scope>
    <source>
        <strain evidence="1">cv. Heinz 1706</strain>
    </source>
</reference>
<sequence length="175" mass="19871">MDGRSLNLYKSVFFRNVFHYFLCGSKLLSQKKVLIKLEYWLLETFGKSQVTSGNNELSESSCLLGDEWKESFNFDFAKAFDVAYIMIKNVGVSFFVVSNGRGESLDACDLYEAIKDDYELNERLVVKFHSKIFGVDYSVTFPPATRLDTIRRLLVIAAQKEAEFTAVVAAVNQAL</sequence>
<keyword evidence="2" id="KW-1185">Reference proteome</keyword>
<dbReference type="EnsemblPlants" id="Solyc12g017927.1.1">
    <property type="protein sequence ID" value="Solyc12g017927.1.1"/>
    <property type="gene ID" value="Solyc12g017927.1"/>
</dbReference>
<evidence type="ECO:0000313" key="1">
    <source>
        <dbReference type="EnsemblPlants" id="Solyc12g017927.1.1"/>
    </source>
</evidence>